<dbReference type="EMBL" id="GBRH01252536">
    <property type="protein sequence ID" value="JAD45359.1"/>
    <property type="molecule type" value="Transcribed_RNA"/>
</dbReference>
<dbReference type="AlphaFoldDB" id="A0A0A9A120"/>
<protein>
    <submittedName>
        <fullName evidence="1">Uncharacterized protein</fullName>
    </submittedName>
</protein>
<proteinExistence type="predicted"/>
<accession>A0A0A9A120</accession>
<name>A0A0A9A120_ARUDO</name>
<sequence>MIKPRGLDPKSQSKKCIGSKFDQLGFPYFAPIGLSTY</sequence>
<evidence type="ECO:0000313" key="1">
    <source>
        <dbReference type="EMBL" id="JAD45359.1"/>
    </source>
</evidence>
<reference evidence="1" key="1">
    <citation type="submission" date="2014-09" db="EMBL/GenBank/DDBJ databases">
        <authorList>
            <person name="Magalhaes I.L.F."/>
            <person name="Oliveira U."/>
            <person name="Santos F.R."/>
            <person name="Vidigal T.H.D.A."/>
            <person name="Brescovit A.D."/>
            <person name="Santos A.J."/>
        </authorList>
    </citation>
    <scope>NUCLEOTIDE SEQUENCE</scope>
    <source>
        <tissue evidence="1">Shoot tissue taken approximately 20 cm above the soil surface</tissue>
    </source>
</reference>
<organism evidence="1">
    <name type="scientific">Arundo donax</name>
    <name type="common">Giant reed</name>
    <name type="synonym">Donax arundinaceus</name>
    <dbReference type="NCBI Taxonomy" id="35708"/>
    <lineage>
        <taxon>Eukaryota</taxon>
        <taxon>Viridiplantae</taxon>
        <taxon>Streptophyta</taxon>
        <taxon>Embryophyta</taxon>
        <taxon>Tracheophyta</taxon>
        <taxon>Spermatophyta</taxon>
        <taxon>Magnoliopsida</taxon>
        <taxon>Liliopsida</taxon>
        <taxon>Poales</taxon>
        <taxon>Poaceae</taxon>
        <taxon>PACMAD clade</taxon>
        <taxon>Arundinoideae</taxon>
        <taxon>Arundineae</taxon>
        <taxon>Arundo</taxon>
    </lineage>
</organism>
<reference evidence="1" key="2">
    <citation type="journal article" date="2015" name="Data Brief">
        <title>Shoot transcriptome of the giant reed, Arundo donax.</title>
        <authorList>
            <person name="Barrero R.A."/>
            <person name="Guerrero F.D."/>
            <person name="Moolhuijzen P."/>
            <person name="Goolsby J.A."/>
            <person name="Tidwell J."/>
            <person name="Bellgard S.E."/>
            <person name="Bellgard M.I."/>
        </authorList>
    </citation>
    <scope>NUCLEOTIDE SEQUENCE</scope>
    <source>
        <tissue evidence="1">Shoot tissue taken approximately 20 cm above the soil surface</tissue>
    </source>
</reference>